<proteinExistence type="predicted"/>
<sequence length="525" mass="58959">MGGKRARFAQTWDLIKQREFIMTGFILIFRDNLCETRLTTTLRPCPFKGSPGTNKVFKEILQTELEEGIIEITTRELVKCWNPTFIVPKPDGGWRKILDATQLNDEILPLHFQMQGVENVKMIIQPIDWLTKLDLKSSFHHLTVYEPHRPYLAFEVEGKDMGFTNNQLLGRYSPITPGLNDLEATNNPFDGNIRTVWSNNLAQEVRTGTETGVGILRMDLELGNNGIIYAGRSKIDELGFTQEISKDNFGQSYDQSKISGSDNWNFKFSQNTVQGGFPLSDALMLSTDTSSERAEMVRDDETTDVSTARDRLQLRMQPPWLGSDSGTENGRSSSSMGSLEKGGNKMDKQQVGNGGHFLRTSVFRNTLCTIGNEGDSDKIGQLFDSIQSQKTEGSTTTSIWAQESIQDNPTFRSLGIISTRFRSDQLHCRFSEQIGQLGRLQYKPTIGANPIPLVESRANSGFSRKPIQCDSTSLCINRPEGLKCTMDRSIQPYMGERNPLDPPTYPNDTLDFNDTQTVMNYSDCG</sequence>
<feature type="compositionally biased region" description="Polar residues" evidence="1">
    <location>
        <begin position="324"/>
        <end position="337"/>
    </location>
</feature>
<feature type="compositionally biased region" description="Basic and acidic residues" evidence="1">
    <location>
        <begin position="290"/>
        <end position="300"/>
    </location>
</feature>
<reference evidence="2 3" key="1">
    <citation type="submission" date="2019-03" db="EMBL/GenBank/DDBJ databases">
        <title>Single cell metagenomics reveals metabolic interactions within the superorganism composed of flagellate Streblomastix strix and complex community of Bacteroidetes bacteria on its surface.</title>
        <authorList>
            <person name="Treitli S.C."/>
            <person name="Kolisko M."/>
            <person name="Husnik F."/>
            <person name="Keeling P."/>
            <person name="Hampl V."/>
        </authorList>
    </citation>
    <scope>NUCLEOTIDE SEQUENCE [LARGE SCALE GENOMIC DNA]</scope>
    <source>
        <strain evidence="2">ST1C</strain>
    </source>
</reference>
<dbReference type="InterPro" id="IPR043128">
    <property type="entry name" value="Rev_trsase/Diguanyl_cyclase"/>
</dbReference>
<dbReference type="Gene3D" id="3.30.70.270">
    <property type="match status" value="1"/>
</dbReference>
<accession>A0A5J4U1L5</accession>
<feature type="non-terminal residue" evidence="2">
    <location>
        <position position="525"/>
    </location>
</feature>
<protein>
    <recommendedName>
        <fullName evidence="4">Reverse transcriptase domain-containing protein</fullName>
    </recommendedName>
</protein>
<evidence type="ECO:0000313" key="3">
    <source>
        <dbReference type="Proteomes" id="UP000324800"/>
    </source>
</evidence>
<dbReference type="InterPro" id="IPR052055">
    <property type="entry name" value="Hepadnavirus_pol/RT"/>
</dbReference>
<evidence type="ECO:0000256" key="1">
    <source>
        <dbReference type="SAM" id="MobiDB-lite"/>
    </source>
</evidence>
<dbReference type="PANTHER" id="PTHR33050:SF7">
    <property type="entry name" value="RIBONUCLEASE H"/>
    <property type="match status" value="1"/>
</dbReference>
<gene>
    <name evidence="2" type="ORF">EZS28_040199</name>
</gene>
<dbReference type="EMBL" id="SNRW01021871">
    <property type="protein sequence ID" value="KAA6364274.1"/>
    <property type="molecule type" value="Genomic_DNA"/>
</dbReference>
<dbReference type="Proteomes" id="UP000324800">
    <property type="component" value="Unassembled WGS sequence"/>
</dbReference>
<evidence type="ECO:0000313" key="2">
    <source>
        <dbReference type="EMBL" id="KAA6364274.1"/>
    </source>
</evidence>
<evidence type="ECO:0008006" key="4">
    <source>
        <dbReference type="Google" id="ProtNLM"/>
    </source>
</evidence>
<comment type="caution">
    <text evidence="2">The sequence shown here is derived from an EMBL/GenBank/DDBJ whole genome shotgun (WGS) entry which is preliminary data.</text>
</comment>
<dbReference type="AlphaFoldDB" id="A0A5J4U1L5"/>
<organism evidence="2 3">
    <name type="scientific">Streblomastix strix</name>
    <dbReference type="NCBI Taxonomy" id="222440"/>
    <lineage>
        <taxon>Eukaryota</taxon>
        <taxon>Metamonada</taxon>
        <taxon>Preaxostyla</taxon>
        <taxon>Oxymonadida</taxon>
        <taxon>Streblomastigidae</taxon>
        <taxon>Streblomastix</taxon>
    </lineage>
</organism>
<dbReference type="PANTHER" id="PTHR33050">
    <property type="entry name" value="REVERSE TRANSCRIPTASE DOMAIN-CONTAINING PROTEIN"/>
    <property type="match status" value="1"/>
</dbReference>
<dbReference type="InterPro" id="IPR043502">
    <property type="entry name" value="DNA/RNA_pol_sf"/>
</dbReference>
<dbReference type="SUPFAM" id="SSF56672">
    <property type="entry name" value="DNA/RNA polymerases"/>
    <property type="match status" value="1"/>
</dbReference>
<feature type="region of interest" description="Disordered" evidence="1">
    <location>
        <begin position="289"/>
        <end position="353"/>
    </location>
</feature>
<dbReference type="Gene3D" id="3.10.10.10">
    <property type="entry name" value="HIV Type 1 Reverse Transcriptase, subunit A, domain 1"/>
    <property type="match status" value="1"/>
</dbReference>
<name>A0A5J4U1L5_9EUKA</name>